<evidence type="ECO:0000313" key="7">
    <source>
        <dbReference type="Proteomes" id="UP001165085"/>
    </source>
</evidence>
<gene>
    <name evidence="6" type="ORF">TrST_g11186</name>
</gene>
<evidence type="ECO:0000256" key="4">
    <source>
        <dbReference type="SAM" id="SignalP"/>
    </source>
</evidence>
<keyword evidence="2" id="KW-0677">Repeat</keyword>
<comment type="caution">
    <text evidence="6">The sequence shown here is derived from an EMBL/GenBank/DDBJ whole genome shotgun (WGS) entry which is preliminary data.</text>
</comment>
<dbReference type="AlphaFoldDB" id="A0A9W7BDG4"/>
<evidence type="ECO:0000256" key="1">
    <source>
        <dbReference type="ARBA" id="ARBA00022441"/>
    </source>
</evidence>
<feature type="signal peptide" evidence="4">
    <location>
        <begin position="1"/>
        <end position="26"/>
    </location>
</feature>
<keyword evidence="1" id="KW-0880">Kelch repeat</keyword>
<evidence type="ECO:0000259" key="5">
    <source>
        <dbReference type="Pfam" id="PF24981"/>
    </source>
</evidence>
<accession>A0A9W7BDG4</accession>
<keyword evidence="3" id="KW-0472">Membrane</keyword>
<keyword evidence="3" id="KW-0812">Transmembrane</keyword>
<protein>
    <recommendedName>
        <fullName evidence="5">Attractin/MKLN-like beta-propeller domain-containing protein</fullName>
    </recommendedName>
</protein>
<dbReference type="SUPFAM" id="SSF50965">
    <property type="entry name" value="Galactose oxidase, central domain"/>
    <property type="match status" value="1"/>
</dbReference>
<dbReference type="OrthoDB" id="45365at2759"/>
<evidence type="ECO:0000256" key="3">
    <source>
        <dbReference type="SAM" id="Phobius"/>
    </source>
</evidence>
<evidence type="ECO:0000256" key="2">
    <source>
        <dbReference type="ARBA" id="ARBA00022737"/>
    </source>
</evidence>
<reference evidence="7" key="1">
    <citation type="journal article" date="2023" name="Commun. Biol.">
        <title>Genome analysis of Parmales, the sister group of diatoms, reveals the evolutionary specialization of diatoms from phago-mixotrophs to photoautotrophs.</title>
        <authorList>
            <person name="Ban H."/>
            <person name="Sato S."/>
            <person name="Yoshikawa S."/>
            <person name="Yamada K."/>
            <person name="Nakamura Y."/>
            <person name="Ichinomiya M."/>
            <person name="Sato N."/>
            <person name="Blanc-Mathieu R."/>
            <person name="Endo H."/>
            <person name="Kuwata A."/>
            <person name="Ogata H."/>
        </authorList>
    </citation>
    <scope>NUCLEOTIDE SEQUENCE [LARGE SCALE GENOMIC DNA]</scope>
    <source>
        <strain evidence="7">NIES 3701</strain>
    </source>
</reference>
<dbReference type="InterPro" id="IPR015915">
    <property type="entry name" value="Kelch-typ_b-propeller"/>
</dbReference>
<feature type="domain" description="Attractin/MKLN-like beta-propeller" evidence="5">
    <location>
        <begin position="66"/>
        <end position="347"/>
    </location>
</feature>
<name>A0A9W7BDG4_9STRA</name>
<keyword evidence="4" id="KW-0732">Signal</keyword>
<feature type="chain" id="PRO_5040957891" description="Attractin/MKLN-like beta-propeller domain-containing protein" evidence="4">
    <location>
        <begin position="27"/>
        <end position="401"/>
    </location>
</feature>
<dbReference type="InterPro" id="IPR056737">
    <property type="entry name" value="Beta-prop_ATRN-MKLN-like"/>
</dbReference>
<dbReference type="InterPro" id="IPR006652">
    <property type="entry name" value="Kelch_1"/>
</dbReference>
<proteinExistence type="predicted"/>
<dbReference type="Pfam" id="PF24981">
    <property type="entry name" value="Beta-prop_ATRN-LZTR1"/>
    <property type="match status" value="1"/>
</dbReference>
<feature type="transmembrane region" description="Helical" evidence="3">
    <location>
        <begin position="375"/>
        <end position="398"/>
    </location>
</feature>
<dbReference type="InterPro" id="IPR011043">
    <property type="entry name" value="Gal_Oxase/kelch_b-propeller"/>
</dbReference>
<dbReference type="InterPro" id="IPR052392">
    <property type="entry name" value="Kelch-BTB_domain-containing"/>
</dbReference>
<dbReference type="EMBL" id="BRXY01000344">
    <property type="protein sequence ID" value="GMH88536.1"/>
    <property type="molecule type" value="Genomic_DNA"/>
</dbReference>
<dbReference type="Proteomes" id="UP001165085">
    <property type="component" value="Unassembled WGS sequence"/>
</dbReference>
<keyword evidence="7" id="KW-1185">Reference proteome</keyword>
<organism evidence="6 7">
    <name type="scientific">Triparma strigata</name>
    <dbReference type="NCBI Taxonomy" id="1606541"/>
    <lineage>
        <taxon>Eukaryota</taxon>
        <taxon>Sar</taxon>
        <taxon>Stramenopiles</taxon>
        <taxon>Ochrophyta</taxon>
        <taxon>Bolidophyceae</taxon>
        <taxon>Parmales</taxon>
        <taxon>Triparmaceae</taxon>
        <taxon>Triparma</taxon>
    </lineage>
</organism>
<evidence type="ECO:0000313" key="6">
    <source>
        <dbReference type="EMBL" id="GMH88536.1"/>
    </source>
</evidence>
<dbReference type="Gene3D" id="2.120.10.80">
    <property type="entry name" value="Kelch-type beta propeller"/>
    <property type="match status" value="2"/>
</dbReference>
<keyword evidence="3" id="KW-1133">Transmembrane helix</keyword>
<sequence length="401" mass="43390">MIFNMLNFFSVVWGLVAVLPHWAVNADHAHDHEFEKITWTAIADLPSARSDMTATVSSATGTDLIYIVGGCDANQGKSPYGDWYACPSITDTCDIYNPVTNTYSSCALAPNTRYRHAAVNVAGEIWLVGGVDGNDAAVKTVDVYDPNTDTWRSHGEWSDATSDLAAFAVGTDIYMVGGYDVTDFAFTAQSAVWKMSTTEVVASATTPVTVTQVASMTSPRGDIFAAVSEDHVYVTGGFSHEDYWCSPHASVERWILADNTWEDVPAMTYERGDKALMHMNGQIYAIGGETKANCDLVNASTPVEHVEIFNEATNEWTDATVIPEETFRFVAVAHEASDSIYIFGGQNYYDADCDCYPVSKDALQFVDQDWSVDTLGGGGASFGVGLLVGLVAFFGGVFNAL</sequence>
<dbReference type="PANTHER" id="PTHR46375:SF3">
    <property type="entry name" value="KELCH REPEAT AND BTB DOMAIN-CONTAINING PROTEIN 13"/>
    <property type="match status" value="1"/>
</dbReference>
<dbReference type="SMART" id="SM00612">
    <property type="entry name" value="Kelch"/>
    <property type="match status" value="4"/>
</dbReference>
<dbReference type="PANTHER" id="PTHR46375">
    <property type="entry name" value="KELCH REPEAT AND BTB DOMAIN-CONTAINING PROTEIN 13-RELATED"/>
    <property type="match status" value="1"/>
</dbReference>